<protein>
    <submittedName>
        <fullName evidence="2">Uncharacterized protein</fullName>
    </submittedName>
</protein>
<evidence type="ECO:0000256" key="1">
    <source>
        <dbReference type="SAM" id="SignalP"/>
    </source>
</evidence>
<feature type="signal peptide" evidence="1">
    <location>
        <begin position="1"/>
        <end position="19"/>
    </location>
</feature>
<evidence type="ECO:0000313" key="2">
    <source>
        <dbReference type="EMBL" id="TYG37021.1"/>
    </source>
</evidence>
<keyword evidence="1" id="KW-0732">Signal</keyword>
<organism evidence="2 3">
    <name type="scientific">Gossypium darwinii</name>
    <name type="common">Darwin's cotton</name>
    <name type="synonym">Gossypium barbadense var. darwinii</name>
    <dbReference type="NCBI Taxonomy" id="34276"/>
    <lineage>
        <taxon>Eukaryota</taxon>
        <taxon>Viridiplantae</taxon>
        <taxon>Streptophyta</taxon>
        <taxon>Embryophyta</taxon>
        <taxon>Tracheophyta</taxon>
        <taxon>Spermatophyta</taxon>
        <taxon>Magnoliopsida</taxon>
        <taxon>eudicotyledons</taxon>
        <taxon>Gunneridae</taxon>
        <taxon>Pentapetalae</taxon>
        <taxon>rosids</taxon>
        <taxon>malvids</taxon>
        <taxon>Malvales</taxon>
        <taxon>Malvaceae</taxon>
        <taxon>Malvoideae</taxon>
        <taxon>Gossypium</taxon>
    </lineage>
</organism>
<reference evidence="2 3" key="1">
    <citation type="submission" date="2019-06" db="EMBL/GenBank/DDBJ databases">
        <title>WGS assembly of Gossypium darwinii.</title>
        <authorList>
            <person name="Chen Z.J."/>
            <person name="Sreedasyam A."/>
            <person name="Ando A."/>
            <person name="Song Q."/>
            <person name="De L."/>
            <person name="Hulse-Kemp A."/>
            <person name="Ding M."/>
            <person name="Ye W."/>
            <person name="Kirkbride R."/>
            <person name="Jenkins J."/>
            <person name="Plott C."/>
            <person name="Lovell J."/>
            <person name="Lin Y.-M."/>
            <person name="Vaughn R."/>
            <person name="Liu B."/>
            <person name="Li W."/>
            <person name="Simpson S."/>
            <person name="Scheffler B."/>
            <person name="Saski C."/>
            <person name="Grover C."/>
            <person name="Hu G."/>
            <person name="Conover J."/>
            <person name="Carlson J."/>
            <person name="Shu S."/>
            <person name="Boston L."/>
            <person name="Williams M."/>
            <person name="Peterson D."/>
            <person name="Mcgee K."/>
            <person name="Jones D."/>
            <person name="Wendel J."/>
            <person name="Stelly D."/>
            <person name="Grimwood J."/>
            <person name="Schmutz J."/>
        </authorList>
    </citation>
    <scope>NUCLEOTIDE SEQUENCE [LARGE SCALE GENOMIC DNA]</scope>
    <source>
        <strain evidence="2">1808015.09</strain>
    </source>
</reference>
<proteinExistence type="predicted"/>
<dbReference type="AlphaFoldDB" id="A0A5D1ZWQ4"/>
<keyword evidence="3" id="KW-1185">Reference proteome</keyword>
<dbReference type="Proteomes" id="UP000323506">
    <property type="component" value="Chromosome D13"/>
</dbReference>
<feature type="chain" id="PRO_5023025035" evidence="1">
    <location>
        <begin position="20"/>
        <end position="62"/>
    </location>
</feature>
<sequence>MLGYVVLLIILMHLGVAASRNLRLGVDFHFATNRVKDDIDMTTGYRGTFVFDVLRRVFKESH</sequence>
<evidence type="ECO:0000313" key="3">
    <source>
        <dbReference type="Proteomes" id="UP000323506"/>
    </source>
</evidence>
<dbReference type="EMBL" id="CM017713">
    <property type="protein sequence ID" value="TYG37021.1"/>
    <property type="molecule type" value="Genomic_DNA"/>
</dbReference>
<gene>
    <name evidence="2" type="ORF">ES288_D13G108900v1</name>
</gene>
<name>A0A5D1ZWQ4_GOSDA</name>
<accession>A0A5D1ZWQ4</accession>